<dbReference type="AlphaFoldDB" id="A0A1W1E6V4"/>
<accession>A0A1W1E6V4</accession>
<sequence length="56" mass="6559">MNNYSEEATGKLQLLRELVIESDADIEFNIRAIDRAIDFLESHLPAKDWLDLEIKR</sequence>
<dbReference type="EMBL" id="FPHZ01000253">
    <property type="protein sequence ID" value="SFV89704.1"/>
    <property type="molecule type" value="Genomic_DNA"/>
</dbReference>
<protein>
    <submittedName>
        <fullName evidence="1">Uncharacterized protein</fullName>
    </submittedName>
</protein>
<proteinExistence type="predicted"/>
<reference evidence="1" key="1">
    <citation type="submission" date="2016-10" db="EMBL/GenBank/DDBJ databases">
        <authorList>
            <person name="de Groot N.N."/>
        </authorList>
    </citation>
    <scope>NUCLEOTIDE SEQUENCE</scope>
</reference>
<evidence type="ECO:0000313" key="1">
    <source>
        <dbReference type="EMBL" id="SFV89704.1"/>
    </source>
</evidence>
<organism evidence="1">
    <name type="scientific">hydrothermal vent metagenome</name>
    <dbReference type="NCBI Taxonomy" id="652676"/>
    <lineage>
        <taxon>unclassified sequences</taxon>
        <taxon>metagenomes</taxon>
        <taxon>ecological metagenomes</taxon>
    </lineage>
</organism>
<gene>
    <name evidence="1" type="ORF">MNB_SUP05-SYMBIONT-5-1087</name>
</gene>
<name>A0A1W1E6V4_9ZZZZ</name>